<name>A0ACC2N2S3_9HYME</name>
<evidence type="ECO:0000313" key="1">
    <source>
        <dbReference type="EMBL" id="KAJ8665293.1"/>
    </source>
</evidence>
<sequence length="493" mass="55477">MSNEAPENRTSELVSRNRRFVGIPIHTQPHPSVVLVLYHNRRVCDASIISESLILTAAQCIFGSWHRMTQVMVTTNGLTQKIYNVTNIDYHADYRPSNGVNNIALLKLAEPIDFERGITKVNLPEEFINLADYSKILSYGWIETRNHRTGLLLEVLSSSILPPKKCAQFYGGTAKSLEGTFCVQSNEEYQIVHQMTGGPAMVGKFQVGVVISERFCNRTTTFFTKVDTYRDWIDAAMSRLMESKEYSSAFYPLSKTELDYAAEYYGESISEDNGFFTVAIVNIKNGSLICAGSVVAKDMVLTTARCAKKFSHEKMRARVFSKKFIKGFKDYKIAKVHIHKSFRMKPFPNVNDIALLQTKADLTANGVAQKIELIGRDEKIQPPMLGEVYGFFNRSNIMQVGALFIDKDECNWIYEKAGGWTGGTICAKSHQGWCNHAAGEPFMVEGRLVGILSASSQECADFRVPGIFIDVTENLAWINKKLYHLNEIEEGLR</sequence>
<keyword evidence="2" id="KW-1185">Reference proteome</keyword>
<organism evidence="1 2">
    <name type="scientific">Eretmocerus hayati</name>
    <dbReference type="NCBI Taxonomy" id="131215"/>
    <lineage>
        <taxon>Eukaryota</taxon>
        <taxon>Metazoa</taxon>
        <taxon>Ecdysozoa</taxon>
        <taxon>Arthropoda</taxon>
        <taxon>Hexapoda</taxon>
        <taxon>Insecta</taxon>
        <taxon>Pterygota</taxon>
        <taxon>Neoptera</taxon>
        <taxon>Endopterygota</taxon>
        <taxon>Hymenoptera</taxon>
        <taxon>Apocrita</taxon>
        <taxon>Proctotrupomorpha</taxon>
        <taxon>Chalcidoidea</taxon>
        <taxon>Aphelinidae</taxon>
        <taxon>Aphelininae</taxon>
        <taxon>Eretmocerus</taxon>
    </lineage>
</organism>
<dbReference type="EMBL" id="CM056744">
    <property type="protein sequence ID" value="KAJ8665293.1"/>
    <property type="molecule type" value="Genomic_DNA"/>
</dbReference>
<comment type="caution">
    <text evidence="1">The sequence shown here is derived from an EMBL/GenBank/DDBJ whole genome shotgun (WGS) entry which is preliminary data.</text>
</comment>
<dbReference type="Proteomes" id="UP001239111">
    <property type="component" value="Chromosome 4"/>
</dbReference>
<gene>
    <name evidence="1" type="ORF">QAD02_006955</name>
</gene>
<protein>
    <submittedName>
        <fullName evidence="1">Uncharacterized protein</fullName>
    </submittedName>
</protein>
<evidence type="ECO:0000313" key="2">
    <source>
        <dbReference type="Proteomes" id="UP001239111"/>
    </source>
</evidence>
<proteinExistence type="predicted"/>
<accession>A0ACC2N2S3</accession>
<reference evidence="1" key="1">
    <citation type="submission" date="2023-04" db="EMBL/GenBank/DDBJ databases">
        <title>A chromosome-level genome assembly of the parasitoid wasp Eretmocerus hayati.</title>
        <authorList>
            <person name="Zhong Y."/>
            <person name="Liu S."/>
            <person name="Liu Y."/>
        </authorList>
    </citation>
    <scope>NUCLEOTIDE SEQUENCE</scope>
    <source>
        <strain evidence="1">ZJU_SS_LIU_2023</strain>
    </source>
</reference>